<proteinExistence type="predicted"/>
<evidence type="ECO:0000313" key="3">
    <source>
        <dbReference type="Proteomes" id="UP000500857"/>
    </source>
</evidence>
<dbReference type="Proteomes" id="UP000500857">
    <property type="component" value="Chromosome"/>
</dbReference>
<evidence type="ECO:0000313" key="2">
    <source>
        <dbReference type="EMBL" id="QIZ72448.1"/>
    </source>
</evidence>
<accession>A0A6H1U0Q1</accession>
<name>A0A6H1U0Q1_9CYAN</name>
<protein>
    <submittedName>
        <fullName evidence="2">Uncharacterized protein</fullName>
    </submittedName>
</protein>
<dbReference type="AlphaFoldDB" id="A0A6H1U0Q1"/>
<evidence type="ECO:0000256" key="1">
    <source>
        <dbReference type="SAM" id="MobiDB-lite"/>
    </source>
</evidence>
<dbReference type="KEGG" id="oxy:HCG48_19200"/>
<reference evidence="2 3" key="1">
    <citation type="submission" date="2020-04" db="EMBL/GenBank/DDBJ databases">
        <authorList>
            <person name="Basu S."/>
            <person name="Maruthanayagam V."/>
            <person name="Chakraborty S."/>
            <person name="Pramanik A."/>
            <person name="Mukherjee J."/>
            <person name="Brink B."/>
        </authorList>
    </citation>
    <scope>NUCLEOTIDE SEQUENCE [LARGE SCALE GENOMIC DNA]</scope>
    <source>
        <strain evidence="2 3">AP17</strain>
    </source>
</reference>
<dbReference type="EMBL" id="CP051167">
    <property type="protein sequence ID" value="QIZ72448.1"/>
    <property type="molecule type" value="Genomic_DNA"/>
</dbReference>
<sequence length="451" mass="50923">METIEPRRERVTPILKQFPWREWAEYASVAGSAVGTVAAAFSGQLLYAAAPLTVALSLNLANRSRFDRQTRQQAQAAIADVRQVVETLHGSFQQQERHPNAVDIEAIKTALAQLQHVTDRLNRTALTEEDWGVLNVRLSLMNEAIARLEDTIDRDNEGDDTLPESIEDEWHREVASISADFTKMQTEIRAIVAHNQPLFQRIKNLEQQNKEIVKPYLKRLSQSLKKLEKSESLASLKTKLNRLNQDASIPLSDEAIASVRNELDGLRTQLNELERRLDSGATPSDPARDTPEASRSYRTLEAEIEKLSKEVTLLNSQMQRRFNTLQDVDLTRLNRGLELNSTTISTLQDLYDSLLASVLNLRDRLEHLPPATKVKHLQLELGQVSDTVTQLQTQIGELPSESHPSLQQQIEELRAAIASLKGTDFKYVTKQDIVPLVIAVKKLGQHRTYLD</sequence>
<organism evidence="2 3">
    <name type="scientific">Oxynema aestuarii AP17</name>
    <dbReference type="NCBI Taxonomy" id="2064643"/>
    <lineage>
        <taxon>Bacteria</taxon>
        <taxon>Bacillati</taxon>
        <taxon>Cyanobacteriota</taxon>
        <taxon>Cyanophyceae</taxon>
        <taxon>Oscillatoriophycideae</taxon>
        <taxon>Oscillatoriales</taxon>
        <taxon>Oscillatoriaceae</taxon>
        <taxon>Oxynema</taxon>
        <taxon>Oxynema aestuarii</taxon>
    </lineage>
</organism>
<dbReference type="RefSeq" id="WP_168570596.1">
    <property type="nucleotide sequence ID" value="NZ_CP051167.1"/>
</dbReference>
<gene>
    <name evidence="2" type="ORF">HCG48_19200</name>
</gene>
<keyword evidence="3" id="KW-1185">Reference proteome</keyword>
<feature type="region of interest" description="Disordered" evidence="1">
    <location>
        <begin position="274"/>
        <end position="295"/>
    </location>
</feature>